<evidence type="ECO:0000313" key="10">
    <source>
        <dbReference type="Proteomes" id="UP000228503"/>
    </source>
</evidence>
<comment type="caution">
    <text evidence="9">The sequence shown here is derived from an EMBL/GenBank/DDBJ whole genome shotgun (WGS) entry which is preliminary data.</text>
</comment>
<proteinExistence type="inferred from homology"/>
<dbReference type="SUPFAM" id="SSF52540">
    <property type="entry name" value="P-loop containing nucleoside triphosphate hydrolases"/>
    <property type="match status" value="1"/>
</dbReference>
<organism evidence="9 10">
    <name type="scientific">Candidatus Roizmanbacteria bacterium CG_4_10_14_0_2_um_filter_39_13</name>
    <dbReference type="NCBI Taxonomy" id="1974825"/>
    <lineage>
        <taxon>Bacteria</taxon>
        <taxon>Candidatus Roizmaniibacteriota</taxon>
    </lineage>
</organism>
<dbReference type="InterPro" id="IPR042110">
    <property type="entry name" value="Adenylosuccinate_synth_dom2"/>
</dbReference>
<dbReference type="Gene3D" id="1.10.300.10">
    <property type="entry name" value="Adenylosuccinate Synthetase, subunit A, domain 2"/>
    <property type="match status" value="1"/>
</dbReference>
<dbReference type="Gene3D" id="3.40.440.10">
    <property type="entry name" value="Adenylosuccinate Synthetase, subunit A, domain 1"/>
    <property type="match status" value="1"/>
</dbReference>
<reference evidence="10" key="1">
    <citation type="submission" date="2017-09" db="EMBL/GenBank/DDBJ databases">
        <title>Depth-based differentiation of microbial function through sediment-hosted aquifers and enrichment of novel symbionts in the deep terrestrial subsurface.</title>
        <authorList>
            <person name="Probst A.J."/>
            <person name="Ladd B."/>
            <person name="Jarett J.K."/>
            <person name="Geller-Mcgrath D.E."/>
            <person name="Sieber C.M.K."/>
            <person name="Emerson J.B."/>
            <person name="Anantharaman K."/>
            <person name="Thomas B.C."/>
            <person name="Malmstrom R."/>
            <person name="Stieglmeier M."/>
            <person name="Klingl A."/>
            <person name="Woyke T."/>
            <person name="Ryan C.M."/>
            <person name="Banfield J.F."/>
        </authorList>
    </citation>
    <scope>NUCLEOTIDE SEQUENCE [LARGE SCALE GENOMIC DNA]</scope>
</reference>
<dbReference type="Pfam" id="PF00709">
    <property type="entry name" value="Adenylsucc_synt"/>
    <property type="match status" value="1"/>
</dbReference>
<keyword evidence="8" id="KW-0963">Cytoplasm</keyword>
<comment type="similarity">
    <text evidence="8">Belongs to the adenylosuccinate synthetase family.</text>
</comment>
<feature type="binding site" description="in other chain" evidence="8">
    <location>
        <begin position="47"/>
        <end position="50"/>
    </location>
    <ligand>
        <name>IMP</name>
        <dbReference type="ChEBI" id="CHEBI:58053"/>
        <note>ligand shared between dimeric partners</note>
    </ligand>
</feature>
<dbReference type="InterPro" id="IPR027417">
    <property type="entry name" value="P-loop_NTPase"/>
</dbReference>
<keyword evidence="4 8" id="KW-0547">Nucleotide-binding</keyword>
<dbReference type="GO" id="GO:0004019">
    <property type="term" value="F:adenylosuccinate synthase activity"/>
    <property type="evidence" value="ECO:0007669"/>
    <property type="project" value="UniProtKB-UniRule"/>
</dbReference>
<feature type="binding site" description="in other chain" evidence="8">
    <location>
        <position position="234"/>
    </location>
    <ligand>
        <name>IMP</name>
        <dbReference type="ChEBI" id="CHEBI:58053"/>
        <note>ligand shared between dimeric partners</note>
    </ligand>
</feature>
<feature type="binding site" evidence="8">
    <location>
        <position position="151"/>
    </location>
    <ligand>
        <name>IMP</name>
        <dbReference type="ChEBI" id="CHEBI:58053"/>
        <note>ligand shared between dimeric partners</note>
    </ligand>
</feature>
<accession>A0A2M7U1C3</accession>
<evidence type="ECO:0000256" key="8">
    <source>
        <dbReference type="HAMAP-Rule" id="MF_00011"/>
    </source>
</evidence>
<dbReference type="EMBL" id="PFOB01000011">
    <property type="protein sequence ID" value="PIZ63861.1"/>
    <property type="molecule type" value="Genomic_DNA"/>
</dbReference>
<comment type="catalytic activity">
    <reaction evidence="8">
        <text>IMP + L-aspartate + GTP = N(6)-(1,2-dicarboxyethyl)-AMP + GDP + phosphate + 2 H(+)</text>
        <dbReference type="Rhea" id="RHEA:15753"/>
        <dbReference type="ChEBI" id="CHEBI:15378"/>
        <dbReference type="ChEBI" id="CHEBI:29991"/>
        <dbReference type="ChEBI" id="CHEBI:37565"/>
        <dbReference type="ChEBI" id="CHEBI:43474"/>
        <dbReference type="ChEBI" id="CHEBI:57567"/>
        <dbReference type="ChEBI" id="CHEBI:58053"/>
        <dbReference type="ChEBI" id="CHEBI:58189"/>
        <dbReference type="EC" id="6.3.4.4"/>
    </reaction>
</comment>
<feature type="binding site" description="in other chain" evidence="8">
    <location>
        <position position="311"/>
    </location>
    <ligand>
        <name>IMP</name>
        <dbReference type="ChEBI" id="CHEBI:58053"/>
        <note>ligand shared between dimeric partners</note>
    </ligand>
</feature>
<dbReference type="PANTHER" id="PTHR11846">
    <property type="entry name" value="ADENYLOSUCCINATE SYNTHETASE"/>
    <property type="match status" value="1"/>
</dbReference>
<feature type="binding site" evidence="8">
    <location>
        <begin position="424"/>
        <end position="426"/>
    </location>
    <ligand>
        <name>GTP</name>
        <dbReference type="ChEBI" id="CHEBI:37565"/>
    </ligand>
</feature>
<feature type="active site" description="Proton acceptor" evidence="8">
    <location>
        <position position="22"/>
    </location>
</feature>
<dbReference type="NCBIfam" id="TIGR00184">
    <property type="entry name" value="purA"/>
    <property type="match status" value="1"/>
</dbReference>
<comment type="subcellular location">
    <subcellularLocation>
        <location evidence="8">Cytoplasm</location>
    </subcellularLocation>
</comment>
<evidence type="ECO:0000256" key="1">
    <source>
        <dbReference type="ARBA" id="ARBA00011738"/>
    </source>
</evidence>
<comment type="cofactor">
    <cofactor evidence="8">
        <name>Mg(2+)</name>
        <dbReference type="ChEBI" id="CHEBI:18420"/>
    </cofactor>
    <text evidence="8">Binds 1 Mg(2+) ion per subunit.</text>
</comment>
<dbReference type="InterPro" id="IPR042111">
    <property type="entry name" value="Adenylosuccinate_synth_dom3"/>
</dbReference>
<dbReference type="HAMAP" id="MF_00011">
    <property type="entry name" value="Adenylosucc_synth"/>
    <property type="match status" value="1"/>
</dbReference>
<dbReference type="UniPathway" id="UPA00075">
    <property type="reaction ID" value="UER00335"/>
</dbReference>
<keyword evidence="5 8" id="KW-0658">Purine biosynthesis</keyword>
<dbReference type="GO" id="GO:0005525">
    <property type="term" value="F:GTP binding"/>
    <property type="evidence" value="ECO:0007669"/>
    <property type="project" value="UniProtKB-UniRule"/>
</dbReference>
<feature type="binding site" description="in other chain" evidence="8">
    <location>
        <position position="249"/>
    </location>
    <ligand>
        <name>IMP</name>
        <dbReference type="ChEBI" id="CHEBI:58053"/>
        <note>ligand shared between dimeric partners</note>
    </ligand>
</feature>
<dbReference type="InterPro" id="IPR042109">
    <property type="entry name" value="Adenylosuccinate_synth_dom1"/>
</dbReference>
<feature type="binding site" evidence="8">
    <location>
        <position position="313"/>
    </location>
    <ligand>
        <name>GTP</name>
        <dbReference type="ChEBI" id="CHEBI:37565"/>
    </ligand>
</feature>
<feature type="binding site" evidence="8">
    <location>
        <position position="22"/>
    </location>
    <ligand>
        <name>Mg(2+)</name>
        <dbReference type="ChEBI" id="CHEBI:18420"/>
    </ligand>
</feature>
<dbReference type="FunFam" id="1.10.300.10:FF:000001">
    <property type="entry name" value="Adenylosuccinate synthetase"/>
    <property type="match status" value="1"/>
</dbReference>
<comment type="subunit">
    <text evidence="1 8">Homodimer.</text>
</comment>
<keyword evidence="2 8" id="KW-0436">Ligase</keyword>
<dbReference type="GO" id="GO:0000287">
    <property type="term" value="F:magnesium ion binding"/>
    <property type="evidence" value="ECO:0007669"/>
    <property type="project" value="UniProtKB-UniRule"/>
</dbReference>
<keyword evidence="3 8" id="KW-0479">Metal-binding</keyword>
<comment type="function">
    <text evidence="8">Plays an important role in the de novo pathway of purine nucleotide biosynthesis. Catalyzes the first committed step in the biosynthesis of AMP from IMP.</text>
</comment>
<sequence length="435" mass="48710">MSNSSSLKWNGTSLVLDAAWGDNGKGKIVDYLSPHADLVIRWAGGPNAGHTVHNKRGEFKFHLIPSGIFNTKCILADTVVVDLDILIYEIDELLSRGIPVSSKNLLISPDITMILDWHKKRDALTEVARGEKPIGTTRRGIGPAYADRTERIGLQIHHLFEKNFEKRFKKEFDWQTRLTQLMSAGVEKKPYDYDDMLRRLKVARKRLKPMIQEVLPVIWKAHKEGKRILGEGAQGALLDIDLGTAPYVTSSHPTRAGFSAATGVYKINHVYAASRAYTARVGSGPFPTELTDAIGDHLVEVGHEYGTTTGRRRRCGWFDAVATYYGAHIAGATEIAITKLDVLDGLDEVKICVGYIFEGKKYGIGKIPTIKNRFLDHVKPIYKTMNGWSGSTKEARAFKDLPKNAQKYILELQKLLDKKIRFVSVGPKREEMFSM</sequence>
<evidence type="ECO:0000313" key="9">
    <source>
        <dbReference type="EMBL" id="PIZ63861.1"/>
    </source>
</evidence>
<dbReference type="CDD" id="cd03108">
    <property type="entry name" value="AdSS"/>
    <property type="match status" value="1"/>
</dbReference>
<dbReference type="GO" id="GO:0005737">
    <property type="term" value="C:cytoplasm"/>
    <property type="evidence" value="ECO:0007669"/>
    <property type="project" value="UniProtKB-SubCell"/>
</dbReference>
<evidence type="ECO:0000256" key="7">
    <source>
        <dbReference type="ARBA" id="ARBA00023134"/>
    </source>
</evidence>
<feature type="binding site" evidence="8">
    <location>
        <position position="49"/>
    </location>
    <ligand>
        <name>Mg(2+)</name>
        <dbReference type="ChEBI" id="CHEBI:18420"/>
    </ligand>
</feature>
<comment type="pathway">
    <text evidence="8">Purine metabolism; AMP biosynthesis via de novo pathway; AMP from IMP: step 1/2.</text>
</comment>
<dbReference type="GO" id="GO:0046040">
    <property type="term" value="P:IMP metabolic process"/>
    <property type="evidence" value="ECO:0007669"/>
    <property type="project" value="TreeGrafter"/>
</dbReference>
<keyword evidence="7 8" id="KW-0342">GTP-binding</keyword>
<comment type="caution">
    <text evidence="8">Lacks conserved residue(s) required for the propagation of feature annotation.</text>
</comment>
<dbReference type="FunFam" id="3.90.170.10:FF:000001">
    <property type="entry name" value="Adenylosuccinate synthetase"/>
    <property type="match status" value="1"/>
</dbReference>
<evidence type="ECO:0000256" key="2">
    <source>
        <dbReference type="ARBA" id="ARBA00022598"/>
    </source>
</evidence>
<dbReference type="NCBIfam" id="NF002223">
    <property type="entry name" value="PRK01117.1"/>
    <property type="match status" value="1"/>
</dbReference>
<evidence type="ECO:0000256" key="4">
    <source>
        <dbReference type="ARBA" id="ARBA00022741"/>
    </source>
</evidence>
<feature type="binding site" evidence="8">
    <location>
        <begin position="339"/>
        <end position="341"/>
    </location>
    <ligand>
        <name>GTP</name>
        <dbReference type="ChEBI" id="CHEBI:37565"/>
    </ligand>
</feature>
<dbReference type="Gene3D" id="3.90.170.10">
    <property type="entry name" value="Adenylosuccinate Synthetase, subunit A, domain 3"/>
    <property type="match status" value="1"/>
</dbReference>
<keyword evidence="6 8" id="KW-0460">Magnesium</keyword>
<feature type="binding site" evidence="8">
    <location>
        <begin position="307"/>
        <end position="313"/>
    </location>
    <ligand>
        <name>substrate</name>
    </ligand>
</feature>
<dbReference type="AlphaFoldDB" id="A0A2M7U1C3"/>
<evidence type="ECO:0000256" key="3">
    <source>
        <dbReference type="ARBA" id="ARBA00022723"/>
    </source>
</evidence>
<evidence type="ECO:0000256" key="5">
    <source>
        <dbReference type="ARBA" id="ARBA00022755"/>
    </source>
</evidence>
<feature type="binding site" evidence="8">
    <location>
        <begin position="49"/>
        <end position="51"/>
    </location>
    <ligand>
        <name>GTP</name>
        <dbReference type="ChEBI" id="CHEBI:37565"/>
    </ligand>
</feature>
<dbReference type="PANTHER" id="PTHR11846:SF0">
    <property type="entry name" value="ADENYLOSUCCINATE SYNTHETASE"/>
    <property type="match status" value="1"/>
</dbReference>
<gene>
    <name evidence="8" type="primary">purA</name>
    <name evidence="9" type="ORF">COY16_00755</name>
</gene>
<feature type="active site" description="Proton donor" evidence="8">
    <location>
        <position position="50"/>
    </location>
</feature>
<name>A0A2M7U1C3_9BACT</name>
<dbReference type="SMART" id="SM00788">
    <property type="entry name" value="Adenylsucc_synt"/>
    <property type="match status" value="1"/>
</dbReference>
<evidence type="ECO:0000256" key="6">
    <source>
        <dbReference type="ARBA" id="ARBA00022842"/>
    </source>
</evidence>
<dbReference type="EC" id="6.3.4.4" evidence="8"/>
<feature type="binding site" description="in other chain" evidence="8">
    <location>
        <position position="137"/>
    </location>
    <ligand>
        <name>IMP</name>
        <dbReference type="ChEBI" id="CHEBI:58053"/>
        <note>ligand shared between dimeric partners</note>
    </ligand>
</feature>
<dbReference type="InterPro" id="IPR001114">
    <property type="entry name" value="Adenylosuccinate_synthetase"/>
</dbReference>
<protein>
    <recommendedName>
        <fullName evidence="8">Adenylosuccinate synthetase</fullName>
        <shortName evidence="8">AMPSase</shortName>
        <shortName evidence="8">AdSS</shortName>
        <ecNumber evidence="8">6.3.4.4</ecNumber>
    </recommendedName>
    <alternativeName>
        <fullName evidence="8">IMP--aspartate ligase</fullName>
    </alternativeName>
</protein>
<dbReference type="Proteomes" id="UP000228503">
    <property type="component" value="Unassembled WGS sequence"/>
</dbReference>
<dbReference type="GO" id="GO:0044208">
    <property type="term" value="P:'de novo' AMP biosynthetic process"/>
    <property type="evidence" value="ECO:0007669"/>
    <property type="project" value="UniProtKB-UniRule"/>
</dbReference>